<evidence type="ECO:0000256" key="6">
    <source>
        <dbReference type="ARBA" id="ARBA00023136"/>
    </source>
</evidence>
<keyword evidence="5" id="KW-1133">Transmembrane helix</keyword>
<evidence type="ECO:0000256" key="3">
    <source>
        <dbReference type="ARBA" id="ARBA00022729"/>
    </source>
</evidence>
<dbReference type="PANTHER" id="PTHR24051">
    <property type="entry name" value="SUSHI DOMAIN-CONTAINING PROTEIN 1"/>
    <property type="match status" value="1"/>
</dbReference>
<dbReference type="InterPro" id="IPR003961">
    <property type="entry name" value="FN3_dom"/>
</dbReference>
<keyword evidence="2" id="KW-0812">Transmembrane</keyword>
<evidence type="ECO:0000256" key="4">
    <source>
        <dbReference type="ARBA" id="ARBA00022737"/>
    </source>
</evidence>
<keyword evidence="4" id="KW-0677">Repeat</keyword>
<dbReference type="InterPro" id="IPR013783">
    <property type="entry name" value="Ig-like_fold"/>
</dbReference>
<keyword evidence="11" id="KW-1185">Reference proteome</keyword>
<dbReference type="AlphaFoldDB" id="A0ABD1JUX4"/>
<sequence length="256" mass="27777">MVCFIPALKIDKATGAQGLKCGAMRGPTQNCDLPYIARFFASSRPAAIDSSPAAESMITFKALNSLDPSADLTTQHGRVFKLRNETHHLFVGLYPGTTYFFTLKASTSKGFGPPVTTRVTTKIAAPQMPEYETDMLLNETDTTITVLLKPAQSRGAPVSAYQVVVQEERKQKVRRAAETVECFATPISYRNASILNSAHYFAAELPPTTVAATHSFTIGDNKTYNGFWNAPLSPAKSYSIYYQALCKANGVSGTAL</sequence>
<evidence type="ECO:0000256" key="8">
    <source>
        <dbReference type="ARBA" id="ARBA00023180"/>
    </source>
</evidence>
<feature type="domain" description="Receptor-type tyrosine-protein phosphatase U-like Fn3" evidence="9">
    <location>
        <begin position="123"/>
        <end position="250"/>
    </location>
</feature>
<dbReference type="SUPFAM" id="SSF49265">
    <property type="entry name" value="Fibronectin type III"/>
    <property type="match status" value="1"/>
</dbReference>
<dbReference type="Pfam" id="PF23144">
    <property type="entry name" value="Fn3_PTPRU"/>
    <property type="match status" value="1"/>
</dbReference>
<evidence type="ECO:0000256" key="1">
    <source>
        <dbReference type="ARBA" id="ARBA00004479"/>
    </source>
</evidence>
<dbReference type="Proteomes" id="UP001591681">
    <property type="component" value="Unassembled WGS sequence"/>
</dbReference>
<reference evidence="10 11" key="1">
    <citation type="submission" date="2024-09" db="EMBL/GenBank/DDBJ databases">
        <title>A chromosome-level genome assembly of Gray's grenadier anchovy, Coilia grayii.</title>
        <authorList>
            <person name="Fu Z."/>
        </authorList>
    </citation>
    <scope>NUCLEOTIDE SEQUENCE [LARGE SCALE GENOMIC DNA]</scope>
    <source>
        <strain evidence="10">G4</strain>
        <tissue evidence="10">Muscle</tissue>
    </source>
</reference>
<dbReference type="InterPro" id="IPR051622">
    <property type="entry name" value="R-tyr_protein_phosphatases"/>
</dbReference>
<keyword evidence="7" id="KW-1015">Disulfide bond</keyword>
<keyword evidence="3" id="KW-0732">Signal</keyword>
<dbReference type="InterPro" id="IPR057598">
    <property type="entry name" value="Fn3_PTPRU"/>
</dbReference>
<proteinExistence type="predicted"/>
<name>A0ABD1JUX4_9TELE</name>
<dbReference type="PANTHER" id="PTHR24051:SF12">
    <property type="entry name" value="PROTEIN-TYROSINE-PHOSPHATASE"/>
    <property type="match status" value="1"/>
</dbReference>
<evidence type="ECO:0000313" key="11">
    <source>
        <dbReference type="Proteomes" id="UP001591681"/>
    </source>
</evidence>
<evidence type="ECO:0000313" key="10">
    <source>
        <dbReference type="EMBL" id="KAL2090635.1"/>
    </source>
</evidence>
<protein>
    <recommendedName>
        <fullName evidence="9">Receptor-type tyrosine-protein phosphatase U-like Fn3 domain-containing protein</fullName>
    </recommendedName>
</protein>
<dbReference type="GO" id="GO:0016020">
    <property type="term" value="C:membrane"/>
    <property type="evidence" value="ECO:0007669"/>
    <property type="project" value="UniProtKB-SubCell"/>
</dbReference>
<evidence type="ECO:0000256" key="2">
    <source>
        <dbReference type="ARBA" id="ARBA00022692"/>
    </source>
</evidence>
<evidence type="ECO:0000256" key="5">
    <source>
        <dbReference type="ARBA" id="ARBA00022989"/>
    </source>
</evidence>
<gene>
    <name evidence="10" type="ORF">ACEWY4_012898</name>
</gene>
<organism evidence="10 11">
    <name type="scientific">Coilia grayii</name>
    <name type="common">Gray's grenadier anchovy</name>
    <dbReference type="NCBI Taxonomy" id="363190"/>
    <lineage>
        <taxon>Eukaryota</taxon>
        <taxon>Metazoa</taxon>
        <taxon>Chordata</taxon>
        <taxon>Craniata</taxon>
        <taxon>Vertebrata</taxon>
        <taxon>Euteleostomi</taxon>
        <taxon>Actinopterygii</taxon>
        <taxon>Neopterygii</taxon>
        <taxon>Teleostei</taxon>
        <taxon>Clupei</taxon>
        <taxon>Clupeiformes</taxon>
        <taxon>Clupeoidei</taxon>
        <taxon>Engraulidae</taxon>
        <taxon>Coilinae</taxon>
        <taxon>Coilia</taxon>
    </lineage>
</organism>
<accession>A0ABD1JUX4</accession>
<evidence type="ECO:0000256" key="7">
    <source>
        <dbReference type="ARBA" id="ARBA00023157"/>
    </source>
</evidence>
<evidence type="ECO:0000259" key="9">
    <source>
        <dbReference type="Pfam" id="PF23144"/>
    </source>
</evidence>
<keyword evidence="6" id="KW-0472">Membrane</keyword>
<keyword evidence="8" id="KW-0325">Glycoprotein</keyword>
<comment type="subcellular location">
    <subcellularLocation>
        <location evidence="1">Membrane</location>
        <topology evidence="1">Single-pass type I membrane protein</topology>
    </subcellularLocation>
</comment>
<dbReference type="Gene3D" id="2.60.40.10">
    <property type="entry name" value="Immunoglobulins"/>
    <property type="match status" value="1"/>
</dbReference>
<dbReference type="InterPro" id="IPR036116">
    <property type="entry name" value="FN3_sf"/>
</dbReference>
<comment type="caution">
    <text evidence="10">The sequence shown here is derived from an EMBL/GenBank/DDBJ whole genome shotgun (WGS) entry which is preliminary data.</text>
</comment>
<dbReference type="CDD" id="cd00063">
    <property type="entry name" value="FN3"/>
    <property type="match status" value="1"/>
</dbReference>
<dbReference type="EMBL" id="JBHFQA010000011">
    <property type="protein sequence ID" value="KAL2090635.1"/>
    <property type="molecule type" value="Genomic_DNA"/>
</dbReference>